<keyword evidence="1" id="KW-0812">Transmembrane</keyword>
<sequence length="138" mass="14088">MHKATVVPLKYAMTHDVLPGRYELWATTEYGAIGKAPRVACDYAESHLASVRGSAPMPGRECYVFRHGQPVLFEIRGNGTDMPKAAEIAGLAARANGTSGTVGPSGSAQSASPTSGGYIASLSTAAAVVAGAVVAVLL</sequence>
<dbReference type="Proteomes" id="UP000053611">
    <property type="component" value="Unassembled WGS sequence"/>
</dbReference>
<protein>
    <submittedName>
        <fullName evidence="2">Uncharacterized protein</fullName>
    </submittedName>
</protein>
<dbReference type="AlphaFoldDB" id="A0A0J0XDT8"/>
<dbReference type="GeneID" id="28984972"/>
<reference evidence="2 3" key="1">
    <citation type="submission" date="2015-03" db="EMBL/GenBank/DDBJ databases">
        <title>Genomics and transcriptomics of the oil-accumulating basidiomycete yeast T. oleaginosus allow insights into substrate utilization and the diverse evolutionary trajectories of mating systems in fungi.</title>
        <authorList>
            <consortium name="DOE Joint Genome Institute"/>
            <person name="Kourist R."/>
            <person name="Kracht O."/>
            <person name="Bracharz F."/>
            <person name="Lipzen A."/>
            <person name="Nolan M."/>
            <person name="Ohm R."/>
            <person name="Grigoriev I."/>
            <person name="Sun S."/>
            <person name="Heitman J."/>
            <person name="Bruck T."/>
            <person name="Nowrousian M."/>
        </authorList>
    </citation>
    <scope>NUCLEOTIDE SEQUENCE [LARGE SCALE GENOMIC DNA]</scope>
    <source>
        <strain evidence="2 3">IBC0246</strain>
    </source>
</reference>
<evidence type="ECO:0000256" key="1">
    <source>
        <dbReference type="SAM" id="Phobius"/>
    </source>
</evidence>
<keyword evidence="1" id="KW-0472">Membrane</keyword>
<feature type="transmembrane region" description="Helical" evidence="1">
    <location>
        <begin position="117"/>
        <end position="137"/>
    </location>
</feature>
<keyword evidence="3" id="KW-1185">Reference proteome</keyword>
<organism evidence="2 3">
    <name type="scientific">Cutaneotrichosporon oleaginosum</name>
    <dbReference type="NCBI Taxonomy" id="879819"/>
    <lineage>
        <taxon>Eukaryota</taxon>
        <taxon>Fungi</taxon>
        <taxon>Dikarya</taxon>
        <taxon>Basidiomycota</taxon>
        <taxon>Agaricomycotina</taxon>
        <taxon>Tremellomycetes</taxon>
        <taxon>Trichosporonales</taxon>
        <taxon>Trichosporonaceae</taxon>
        <taxon>Cutaneotrichosporon</taxon>
    </lineage>
</organism>
<evidence type="ECO:0000313" key="3">
    <source>
        <dbReference type="Proteomes" id="UP000053611"/>
    </source>
</evidence>
<accession>A0A0J0XDT8</accession>
<keyword evidence="1" id="KW-1133">Transmembrane helix</keyword>
<dbReference type="EMBL" id="KQ087265">
    <property type="protein sequence ID" value="KLT39265.1"/>
    <property type="molecule type" value="Genomic_DNA"/>
</dbReference>
<name>A0A0J0XDT8_9TREE</name>
<gene>
    <name evidence="2" type="ORF">CC85DRAFT_288751</name>
</gene>
<dbReference type="RefSeq" id="XP_018275756.1">
    <property type="nucleotide sequence ID" value="XM_018424369.1"/>
</dbReference>
<proteinExistence type="predicted"/>
<evidence type="ECO:0000313" key="2">
    <source>
        <dbReference type="EMBL" id="KLT39265.1"/>
    </source>
</evidence>